<gene>
    <name evidence="1" type="ORF">EJN92_00275</name>
</gene>
<reference evidence="1 2" key="1">
    <citation type="journal article" date="2011" name="Int. J. Syst. Evol. Microbiol.">
        <title>Description of Undibacterium oligocarboniphilum sp. nov., isolated from purified water, and Undibacterium pigrum strain CCUG 49012 as the type strain of Undibacterium parvum sp. nov., and emended descriptions of the genus Undibacterium and the species Undibacterium pigrum.</title>
        <authorList>
            <person name="Eder W."/>
            <person name="Wanner G."/>
            <person name="Ludwig W."/>
            <person name="Busse H.J."/>
            <person name="Ziemke-Kageler F."/>
            <person name="Lang E."/>
        </authorList>
    </citation>
    <scope>NUCLEOTIDE SEQUENCE [LARGE SCALE GENOMIC DNA]</scope>
    <source>
        <strain evidence="1 2">DSM 23061</strain>
    </source>
</reference>
<evidence type="ECO:0000313" key="2">
    <source>
        <dbReference type="Proteomes" id="UP000275663"/>
    </source>
</evidence>
<organism evidence="1 2">
    <name type="scientific">Undibacterium parvum</name>
    <dbReference type="NCBI Taxonomy" id="401471"/>
    <lineage>
        <taxon>Bacteria</taxon>
        <taxon>Pseudomonadati</taxon>
        <taxon>Pseudomonadota</taxon>
        <taxon>Betaproteobacteria</taxon>
        <taxon>Burkholderiales</taxon>
        <taxon>Oxalobacteraceae</taxon>
        <taxon>Undibacterium</taxon>
    </lineage>
</organism>
<protein>
    <submittedName>
        <fullName evidence="1">Uncharacterized protein</fullName>
    </submittedName>
</protein>
<name>A0A3Q9BMR6_9BURK</name>
<dbReference type="OrthoDB" id="9177834at2"/>
<dbReference type="AlphaFoldDB" id="A0A3Q9BMR6"/>
<dbReference type="EMBL" id="CP034464">
    <property type="protein sequence ID" value="AZP10602.1"/>
    <property type="molecule type" value="Genomic_DNA"/>
</dbReference>
<dbReference type="RefSeq" id="WP_126126001.1">
    <property type="nucleotide sequence ID" value="NZ_CP034464.1"/>
</dbReference>
<sequence>MSVSNFDIAILDNRPFFESALVHGLAHGIIDSEKIAAIKTEAPKGMVQIAAAFGSKYLRPEIEAARKRIVNLASLYLLETSNGDLDIAAKIIRDNSFLSLSRGGSTLLKTLFAMPEIAMFGREEKGSVEDFLEFWSLKEKTTDYRSALAQRKINALEIEAGFWFGEELDLSASLLQEDEAEAVAVIRSAMLIRYIGLKDISILNQIEFAGLLDTLRVKAAKLKPGARQRAKLAAIHDEIPVEYQAIAERVLQEIITQDMPKIADASLSLDRLVYELKERYYIRDHEVEDTSDYDALVSKEWSRLTKGKTDIDSLLTLFLCITAGIPPKTSLPEKTAKSLLKKIRASGMQAELAIDWIKAAAPHEKQEGLLQDWSDFVEESQAYLMDDWDTTYSGALRFLSENCHIEKPRKA</sequence>
<proteinExistence type="predicted"/>
<dbReference type="KEGG" id="upv:EJN92_00275"/>
<keyword evidence="2" id="KW-1185">Reference proteome</keyword>
<accession>A0A3Q9BMR6</accession>
<evidence type="ECO:0000313" key="1">
    <source>
        <dbReference type="EMBL" id="AZP10602.1"/>
    </source>
</evidence>
<dbReference type="Proteomes" id="UP000275663">
    <property type="component" value="Chromosome"/>
</dbReference>